<feature type="compositionally biased region" description="Polar residues" evidence="1">
    <location>
        <begin position="143"/>
        <end position="152"/>
    </location>
</feature>
<dbReference type="EMBL" id="KE524960">
    <property type="protein sequence ID" value="KFB38634.1"/>
    <property type="molecule type" value="Genomic_DNA"/>
</dbReference>
<accession>A0A084VKZ0</accession>
<dbReference type="VEuPathDB" id="VectorBase:ASIC006022"/>
<dbReference type="EMBL" id="ATLV01014346">
    <property type="status" value="NOT_ANNOTATED_CDS"/>
    <property type="molecule type" value="Genomic_DNA"/>
</dbReference>
<gene>
    <name evidence="2" type="ORF">ZHAS_00006022</name>
</gene>
<protein>
    <submittedName>
        <fullName evidence="2 3">Uncharacterized protein</fullName>
    </submittedName>
</protein>
<reference evidence="2 4" key="1">
    <citation type="journal article" date="2014" name="BMC Genomics">
        <title>Genome sequence of Anopheles sinensis provides insight into genetics basis of mosquito competence for malaria parasites.</title>
        <authorList>
            <person name="Zhou D."/>
            <person name="Zhang D."/>
            <person name="Ding G."/>
            <person name="Shi L."/>
            <person name="Hou Q."/>
            <person name="Ye Y."/>
            <person name="Xu Y."/>
            <person name="Zhou H."/>
            <person name="Xiong C."/>
            <person name="Li S."/>
            <person name="Yu J."/>
            <person name="Hong S."/>
            <person name="Yu X."/>
            <person name="Zou P."/>
            <person name="Chen C."/>
            <person name="Chang X."/>
            <person name="Wang W."/>
            <person name="Lv Y."/>
            <person name="Sun Y."/>
            <person name="Ma L."/>
            <person name="Shen B."/>
            <person name="Zhu C."/>
        </authorList>
    </citation>
    <scope>NUCLEOTIDE SEQUENCE [LARGE SCALE GENOMIC DNA]</scope>
</reference>
<feature type="region of interest" description="Disordered" evidence="1">
    <location>
        <begin position="106"/>
        <end position="152"/>
    </location>
</feature>
<feature type="region of interest" description="Disordered" evidence="1">
    <location>
        <begin position="1"/>
        <end position="80"/>
    </location>
</feature>
<feature type="compositionally biased region" description="Polar residues" evidence="1">
    <location>
        <begin position="13"/>
        <end position="35"/>
    </location>
</feature>
<proteinExistence type="predicted"/>
<keyword evidence="4" id="KW-1185">Reference proteome</keyword>
<name>A0A084VKZ0_ANOSI</name>
<dbReference type="EnsemblMetazoa" id="ASIC006022-RA">
    <property type="protein sequence ID" value="ASIC006022-PA"/>
    <property type="gene ID" value="ASIC006022"/>
</dbReference>
<dbReference type="AlphaFoldDB" id="A0A084VKZ0"/>
<sequence length="152" mass="17319">MIAREKLTKHAHTQITGAKRNSSKPNLRLPSNRQTIDSRHVPKGSKQNVSRAQRRKKGSSRSSWTRPNMERFTGSTTTSTVQRAYLRLKNVGFGLVVLFHCCSVEKDPPKGPIQPPLTQRETFRTRGGKYGQQMPRSRDRFEPSSSESVEQR</sequence>
<reference evidence="3" key="2">
    <citation type="submission" date="2020-05" db="UniProtKB">
        <authorList>
            <consortium name="EnsemblMetazoa"/>
        </authorList>
    </citation>
    <scope>IDENTIFICATION</scope>
</reference>
<evidence type="ECO:0000313" key="2">
    <source>
        <dbReference type="EMBL" id="KFB38634.1"/>
    </source>
</evidence>
<organism evidence="2">
    <name type="scientific">Anopheles sinensis</name>
    <name type="common">Mosquito</name>
    <dbReference type="NCBI Taxonomy" id="74873"/>
    <lineage>
        <taxon>Eukaryota</taxon>
        <taxon>Metazoa</taxon>
        <taxon>Ecdysozoa</taxon>
        <taxon>Arthropoda</taxon>
        <taxon>Hexapoda</taxon>
        <taxon>Insecta</taxon>
        <taxon>Pterygota</taxon>
        <taxon>Neoptera</taxon>
        <taxon>Endopterygota</taxon>
        <taxon>Diptera</taxon>
        <taxon>Nematocera</taxon>
        <taxon>Culicoidea</taxon>
        <taxon>Culicidae</taxon>
        <taxon>Anophelinae</taxon>
        <taxon>Anopheles</taxon>
    </lineage>
</organism>
<evidence type="ECO:0000313" key="3">
    <source>
        <dbReference type="EnsemblMetazoa" id="ASIC006022-PA"/>
    </source>
</evidence>
<evidence type="ECO:0000313" key="4">
    <source>
        <dbReference type="Proteomes" id="UP000030765"/>
    </source>
</evidence>
<dbReference type="Proteomes" id="UP000030765">
    <property type="component" value="Unassembled WGS sequence"/>
</dbReference>
<evidence type="ECO:0000256" key="1">
    <source>
        <dbReference type="SAM" id="MobiDB-lite"/>
    </source>
</evidence>